<reference evidence="4" key="2">
    <citation type="submission" date="2020-08" db="EMBL/GenBank/DDBJ databases">
        <title>Draft Genome Sequence of Cumin Blight Pathogen Alternaria burnsii.</title>
        <authorList>
            <person name="Feng Z."/>
        </authorList>
    </citation>
    <scope>NUCLEOTIDE SEQUENCE</scope>
    <source>
        <strain evidence="4">CBS107.38</strain>
    </source>
</reference>
<evidence type="ECO:0000313" key="4">
    <source>
        <dbReference type="EMBL" id="KAF7676412.1"/>
    </source>
</evidence>
<feature type="region of interest" description="Disordered" evidence="2">
    <location>
        <begin position="316"/>
        <end position="543"/>
    </location>
</feature>
<gene>
    <name evidence="4" type="ORF">GT037_005917</name>
</gene>
<dbReference type="GO" id="GO:0000981">
    <property type="term" value="F:DNA-binding transcription factor activity, RNA polymerase II-specific"/>
    <property type="evidence" value="ECO:0007669"/>
    <property type="project" value="InterPro"/>
</dbReference>
<dbReference type="GeneID" id="62204142"/>
<feature type="compositionally biased region" description="Polar residues" evidence="2">
    <location>
        <begin position="165"/>
        <end position="175"/>
    </location>
</feature>
<keyword evidence="5" id="KW-1185">Reference proteome</keyword>
<reference evidence="4" key="1">
    <citation type="submission" date="2020-01" db="EMBL/GenBank/DDBJ databases">
        <authorList>
            <person name="Feng Z.H.Z."/>
        </authorList>
    </citation>
    <scope>NUCLEOTIDE SEQUENCE</scope>
    <source>
        <strain evidence="4">CBS107.38</strain>
    </source>
</reference>
<feature type="compositionally biased region" description="Low complexity" evidence="2">
    <location>
        <begin position="436"/>
        <end position="452"/>
    </location>
</feature>
<accession>A0A8H7B8B1</accession>
<keyword evidence="1" id="KW-0539">Nucleus</keyword>
<feature type="region of interest" description="Disordered" evidence="2">
    <location>
        <begin position="145"/>
        <end position="250"/>
    </location>
</feature>
<dbReference type="PROSITE" id="PS50048">
    <property type="entry name" value="ZN2_CY6_FUNGAL_2"/>
    <property type="match status" value="1"/>
</dbReference>
<dbReference type="InterPro" id="IPR001138">
    <property type="entry name" value="Zn2Cys6_DnaBD"/>
</dbReference>
<evidence type="ECO:0000256" key="1">
    <source>
        <dbReference type="ARBA" id="ARBA00023242"/>
    </source>
</evidence>
<comment type="caution">
    <text evidence="4">The sequence shown here is derived from an EMBL/GenBank/DDBJ whole genome shotgun (WGS) entry which is preliminary data.</text>
</comment>
<dbReference type="Proteomes" id="UP000596902">
    <property type="component" value="Unassembled WGS sequence"/>
</dbReference>
<dbReference type="SMART" id="SM00066">
    <property type="entry name" value="GAL4"/>
    <property type="match status" value="1"/>
</dbReference>
<feature type="compositionally biased region" description="Low complexity" evidence="2">
    <location>
        <begin position="413"/>
        <end position="428"/>
    </location>
</feature>
<feature type="region of interest" description="Disordered" evidence="2">
    <location>
        <begin position="105"/>
        <end position="130"/>
    </location>
</feature>
<name>A0A8H7B8B1_9PLEO</name>
<dbReference type="CDD" id="cd00067">
    <property type="entry name" value="GAL4"/>
    <property type="match status" value="1"/>
</dbReference>
<dbReference type="Pfam" id="PF00172">
    <property type="entry name" value="Zn_clus"/>
    <property type="match status" value="1"/>
</dbReference>
<dbReference type="AlphaFoldDB" id="A0A8H7B8B1"/>
<protein>
    <recommendedName>
        <fullName evidence="3">Zn(2)-C6 fungal-type domain-containing protein</fullName>
    </recommendedName>
</protein>
<dbReference type="Gene3D" id="4.10.240.10">
    <property type="entry name" value="Zn(2)-C6 fungal-type DNA-binding domain"/>
    <property type="match status" value="1"/>
</dbReference>
<sequence length="543" mass="58712">MVMGGAVGLVMGEVIIIHRPNSSARVSSPSSCRDEESGEVVGAPRMCALPHLSDLCHDCCLDHNRRLTPSRGPEQFLRPARLPCPSSHSPAADVAGRSCQYFVTPQPPQSIFRTTHHSPSPSPTTHAEQAGRCVALRERAVTAPPQNMFPHQGGQGQLPAHWQPPTAQQPANGSYAQPPHMNTTLPPPPPPPQEPRPDMAQHPQYQHQQPYRLPGPNEWTRAPPPPDYRQQPPPPPQYVQQHHQPPAPRQRTAIACRYCRRRKIRCSGFEATEDGRCSNCMRFNQDCIFTPVSAQTQAFVPAHTVWRGVGQPPPMYGAYGQPLPPASHGEPYGQPSRQPQYLPSPTAGPYPAHSDYGPPSASPDDASRDALAGRKRLHPEPHTPTLPPPHPGSASQAPHRGTGEGYAYPEPPSLTSAASTANTPTPYSSAPPPAQPYYAAQPPRQASPQSAYRYEPSRTSSSPHSQAPTTPGAPPTPYYAAPPQPNGVLQPPPARSDGRTPPPPTSTPSARPSMRINDLVSDNGPARSSTDSSMLNMLNRRPM</sequence>
<evidence type="ECO:0000256" key="2">
    <source>
        <dbReference type="SAM" id="MobiDB-lite"/>
    </source>
</evidence>
<feature type="compositionally biased region" description="Low complexity" evidence="2">
    <location>
        <begin position="201"/>
        <end position="211"/>
    </location>
</feature>
<feature type="compositionally biased region" description="Low complexity" evidence="2">
    <location>
        <begin position="117"/>
        <end position="126"/>
    </location>
</feature>
<dbReference type="RefSeq" id="XP_038786653.1">
    <property type="nucleotide sequence ID" value="XM_038930964.1"/>
</dbReference>
<dbReference type="GO" id="GO:0008270">
    <property type="term" value="F:zinc ion binding"/>
    <property type="evidence" value="ECO:0007669"/>
    <property type="project" value="InterPro"/>
</dbReference>
<feature type="domain" description="Zn(2)-C6 fungal-type" evidence="3">
    <location>
        <begin position="255"/>
        <end position="289"/>
    </location>
</feature>
<feature type="compositionally biased region" description="Polar residues" evidence="2">
    <location>
        <begin position="526"/>
        <end position="536"/>
    </location>
</feature>
<dbReference type="PROSITE" id="PS00463">
    <property type="entry name" value="ZN2_CY6_FUNGAL_1"/>
    <property type="match status" value="1"/>
</dbReference>
<feature type="compositionally biased region" description="Pro residues" evidence="2">
    <location>
        <begin position="222"/>
        <end position="237"/>
    </location>
</feature>
<feature type="compositionally biased region" description="Pro residues" evidence="2">
    <location>
        <begin position="185"/>
        <end position="194"/>
    </location>
</feature>
<dbReference type="SUPFAM" id="SSF57701">
    <property type="entry name" value="Zn2/Cys6 DNA-binding domain"/>
    <property type="match status" value="1"/>
</dbReference>
<organism evidence="4 5">
    <name type="scientific">Alternaria burnsii</name>
    <dbReference type="NCBI Taxonomy" id="1187904"/>
    <lineage>
        <taxon>Eukaryota</taxon>
        <taxon>Fungi</taxon>
        <taxon>Dikarya</taxon>
        <taxon>Ascomycota</taxon>
        <taxon>Pezizomycotina</taxon>
        <taxon>Dothideomycetes</taxon>
        <taxon>Pleosporomycetidae</taxon>
        <taxon>Pleosporales</taxon>
        <taxon>Pleosporineae</taxon>
        <taxon>Pleosporaceae</taxon>
        <taxon>Alternaria</taxon>
        <taxon>Alternaria sect. Alternaria</taxon>
    </lineage>
</organism>
<feature type="compositionally biased region" description="Pro residues" evidence="2">
    <location>
        <begin position="382"/>
        <end position="391"/>
    </location>
</feature>
<evidence type="ECO:0000313" key="5">
    <source>
        <dbReference type="Proteomes" id="UP000596902"/>
    </source>
</evidence>
<proteinExistence type="predicted"/>
<evidence type="ECO:0000259" key="3">
    <source>
        <dbReference type="PROSITE" id="PS50048"/>
    </source>
</evidence>
<dbReference type="InterPro" id="IPR036864">
    <property type="entry name" value="Zn2-C6_fun-type_DNA-bd_sf"/>
</dbReference>
<dbReference type="EMBL" id="JAAABM010000007">
    <property type="protein sequence ID" value="KAF7676412.1"/>
    <property type="molecule type" value="Genomic_DNA"/>
</dbReference>
<feature type="compositionally biased region" description="Pro residues" evidence="2">
    <location>
        <begin position="471"/>
        <end position="506"/>
    </location>
</feature>